<dbReference type="AlphaFoldDB" id="A0A377BPY7"/>
<feature type="transmembrane region" description="Helical" evidence="1">
    <location>
        <begin position="46"/>
        <end position="71"/>
    </location>
</feature>
<evidence type="ECO:0000313" key="3">
    <source>
        <dbReference type="Proteomes" id="UP000254088"/>
    </source>
</evidence>
<keyword evidence="1" id="KW-1133">Transmembrane helix</keyword>
<evidence type="ECO:0000313" key="2">
    <source>
        <dbReference type="EMBL" id="STL74177.1"/>
    </source>
</evidence>
<gene>
    <name evidence="2" type="primary">yihN_1</name>
    <name evidence="2" type="ORF">NCTC10429_00274</name>
</gene>
<feature type="transmembrane region" description="Helical" evidence="1">
    <location>
        <begin position="83"/>
        <end position="106"/>
    </location>
</feature>
<proteinExistence type="predicted"/>
<sequence>MIGGPIGGMISDKILKSPSKYLCYTFIISTAALVLLIMLPHESMPVYLGMACTLGFGAIVFTQRAVFFAPIGEAKIAENKTGAAMALGSFIGYAPAMFCFSLYGYILDLNPGIIGYKIVFGIMACFAFSGAVVSVMLVKRISQRKKEMLAAEA</sequence>
<dbReference type="InterPro" id="IPR036259">
    <property type="entry name" value="MFS_trans_sf"/>
</dbReference>
<organism evidence="2 3">
    <name type="scientific">Escherichia coli</name>
    <dbReference type="NCBI Taxonomy" id="562"/>
    <lineage>
        <taxon>Bacteria</taxon>
        <taxon>Pseudomonadati</taxon>
        <taxon>Pseudomonadota</taxon>
        <taxon>Gammaproteobacteria</taxon>
        <taxon>Enterobacterales</taxon>
        <taxon>Enterobacteriaceae</taxon>
        <taxon>Escherichia</taxon>
    </lineage>
</organism>
<keyword evidence="1" id="KW-0812">Transmembrane</keyword>
<name>A0A377BPY7_ECOLX</name>
<dbReference type="EMBL" id="UGEX01000001">
    <property type="protein sequence ID" value="STL74177.1"/>
    <property type="molecule type" value="Genomic_DNA"/>
</dbReference>
<evidence type="ECO:0000256" key="1">
    <source>
        <dbReference type="SAM" id="Phobius"/>
    </source>
</evidence>
<feature type="transmembrane region" description="Helical" evidence="1">
    <location>
        <begin position="118"/>
        <end position="138"/>
    </location>
</feature>
<dbReference type="Gene3D" id="1.20.1250.20">
    <property type="entry name" value="MFS general substrate transporter like domains"/>
    <property type="match status" value="1"/>
</dbReference>
<protein>
    <submittedName>
        <fullName evidence="2">Putative resistance protein (Transport)</fullName>
    </submittedName>
</protein>
<accession>A0A377BPY7</accession>
<feature type="transmembrane region" description="Helical" evidence="1">
    <location>
        <begin position="21"/>
        <end position="40"/>
    </location>
</feature>
<dbReference type="Proteomes" id="UP000254088">
    <property type="component" value="Unassembled WGS sequence"/>
</dbReference>
<reference evidence="2 3" key="1">
    <citation type="submission" date="2018-06" db="EMBL/GenBank/DDBJ databases">
        <authorList>
            <consortium name="Pathogen Informatics"/>
            <person name="Doyle S."/>
        </authorList>
    </citation>
    <scope>NUCLEOTIDE SEQUENCE [LARGE SCALE GENOMIC DNA]</scope>
    <source>
        <strain evidence="2 3">NCTC10429</strain>
    </source>
</reference>
<keyword evidence="1" id="KW-0472">Membrane</keyword>
<dbReference type="SUPFAM" id="SSF103473">
    <property type="entry name" value="MFS general substrate transporter"/>
    <property type="match status" value="1"/>
</dbReference>